<dbReference type="PANTHER" id="PTHR22792">
    <property type="entry name" value="LUPUS LA PROTEIN-RELATED"/>
    <property type="match status" value="1"/>
</dbReference>
<dbReference type="SMART" id="SM00715">
    <property type="entry name" value="LA"/>
    <property type="match status" value="1"/>
</dbReference>
<dbReference type="CDD" id="cd07323">
    <property type="entry name" value="LAM"/>
    <property type="match status" value="1"/>
</dbReference>
<dbReference type="SUPFAM" id="SSF46785">
    <property type="entry name" value="Winged helix' DNA-binding domain"/>
    <property type="match status" value="1"/>
</dbReference>
<evidence type="ECO:0000313" key="5">
    <source>
        <dbReference type="EMBL" id="OAY51196.1"/>
    </source>
</evidence>
<dbReference type="Pfam" id="PF21071">
    <property type="entry name" value="LARP1_HEAT"/>
    <property type="match status" value="1"/>
</dbReference>
<dbReference type="EMBL" id="CM004391">
    <property type="protein sequence ID" value="OAY51196.1"/>
    <property type="molecule type" value="Genomic_DNA"/>
</dbReference>
<sequence length="915" mass="102016">MLMAESEGGDDQKDVNSGPKSPWKTPVVADAPVMGAESWPALADAHHQQRSKSSDSATKPASVPSPTQGSVAHKLNGSGNPNSSHKYSSSRHQKLGTKRNQNGAPPFPVPFPYQQPTLPPVFHAMVPPPHIAVSGYAYQPSPAPFPGVETHLVKSGSDSSTVQPFVPPVNVQTPPRGDPNAFAVNFSNRRPSVQEPGGHLNHAWHQRAFSPRDNMALQQGMGPRPLVRPPLFAPAPGFMVAPTFPGPPICYVPVAPTGSFRGGHPPRFMPYPTSPGVPFLPQETPSLRDSIIRQIDYYFSDENLKTDHYLISLMDGQGWVPISIIADFNRVKKMTTDILFILDALQSSSMVEVQGDKIRRRDEWSKWIPASTEHTSTSKTQTSESHIVNRTKQDNARGFSKENVEFSSYNHADGEEEQRLTNGEAPEAMQVGTNEGESASFHAVKQAMGGVNADPNGKSVTDLNAKLSYLDNSCNAAYVAHSDGNEPAVSKYHATDGMEISSDMTSHNLGDLSNDFANTFMLDEELELEQKTLKNDSECPVRRIDDEEDEMLVNDQDVQRLVIVTQNSRASEAFKTGGKDAKSISKELASAINDGLYFYEQELKTKKSNRRKNNSAFENRDGNSRFTNSSPGVSHSKTGEISTGSVGQEESGTTANLRKQSKSFSKQQSSHKQRFFSCNFRNHGTGRNSFGIISESPPSNSVGFFFSSTPPENHGPRSSKLSASPHSPLSGSSPPVGSMPKSFPPFQHPSHQLLEENGFKQQKYLKFHKRCLSDRKKMGVGCSEEMNTLYRFWSYFLRDMFVPSMYNEFRKLALEDASANYNYGIECLFRFYSYGLENIFREDLYKDFEDLTLEFYHKGNIYGLEKYWAFHHYRGLREHKEALKKHPELDRLLRQEYCSLEDFRTKEKNVKEGSH</sequence>
<dbReference type="Gramene" id="Manes.05G195600.1.v8.1">
    <property type="protein sequence ID" value="Manes.05G195600.1.v8.1.CDS"/>
    <property type="gene ID" value="Manes.05G195600.v8.1"/>
</dbReference>
<feature type="region of interest" description="Disordered" evidence="3">
    <location>
        <begin position="608"/>
        <end position="680"/>
    </location>
</feature>
<evidence type="ECO:0000256" key="2">
    <source>
        <dbReference type="PROSITE-ProRule" id="PRU00332"/>
    </source>
</evidence>
<evidence type="ECO:0000256" key="3">
    <source>
        <dbReference type="SAM" id="MobiDB-lite"/>
    </source>
</evidence>
<feature type="compositionally biased region" description="Polar residues" evidence="3">
    <location>
        <begin position="372"/>
        <end position="390"/>
    </location>
</feature>
<dbReference type="Pfam" id="PF05383">
    <property type="entry name" value="La"/>
    <property type="match status" value="1"/>
</dbReference>
<dbReference type="GO" id="GO:0048255">
    <property type="term" value="P:mRNA stabilization"/>
    <property type="evidence" value="ECO:0007669"/>
    <property type="project" value="InterPro"/>
</dbReference>
<dbReference type="Proteomes" id="UP000091857">
    <property type="component" value="Chromosome 5"/>
</dbReference>
<feature type="region of interest" description="Disordered" evidence="3">
    <location>
        <begin position="369"/>
        <end position="400"/>
    </location>
</feature>
<dbReference type="AlphaFoldDB" id="A0A2C9VXY9"/>
<dbReference type="InterPro" id="IPR045180">
    <property type="entry name" value="La_dom_prot"/>
</dbReference>
<evidence type="ECO:0000256" key="1">
    <source>
        <dbReference type="ARBA" id="ARBA00022884"/>
    </source>
</evidence>
<keyword evidence="1 2" id="KW-0694">RNA-binding</keyword>
<feature type="compositionally biased region" description="Polar residues" evidence="3">
    <location>
        <begin position="77"/>
        <end position="87"/>
    </location>
</feature>
<protein>
    <recommendedName>
        <fullName evidence="4">HTH La-type RNA-binding domain-containing protein</fullName>
    </recommendedName>
</protein>
<evidence type="ECO:0000259" key="4">
    <source>
        <dbReference type="PROSITE" id="PS50961"/>
    </source>
</evidence>
<dbReference type="PROSITE" id="PS50961">
    <property type="entry name" value="HTH_LA"/>
    <property type="match status" value="1"/>
</dbReference>
<dbReference type="InterPro" id="IPR006607">
    <property type="entry name" value="DM15"/>
</dbReference>
<dbReference type="STRING" id="3983.A0A2C9VXY9"/>
<reference evidence="6" key="1">
    <citation type="journal article" date="2016" name="Nat. Biotechnol.">
        <title>Sequencing wild and cultivated cassava and related species reveals extensive interspecific hybridization and genetic diversity.</title>
        <authorList>
            <person name="Bredeson J.V."/>
            <person name="Lyons J.B."/>
            <person name="Prochnik S.E."/>
            <person name="Wu G.A."/>
            <person name="Ha C.M."/>
            <person name="Edsinger-Gonzales E."/>
            <person name="Grimwood J."/>
            <person name="Schmutz J."/>
            <person name="Rabbi I.Y."/>
            <person name="Egesi C."/>
            <person name="Nauluvula P."/>
            <person name="Lebot V."/>
            <person name="Ndunguru J."/>
            <person name="Mkamilo G."/>
            <person name="Bart R.S."/>
            <person name="Setter T.L."/>
            <person name="Gleadow R.M."/>
            <person name="Kulakow P."/>
            <person name="Ferguson M.E."/>
            <person name="Rounsley S."/>
            <person name="Rokhsar D.S."/>
        </authorList>
    </citation>
    <scope>NUCLEOTIDE SEQUENCE [LARGE SCALE GENOMIC DNA]</scope>
    <source>
        <strain evidence="6">cv. AM560-2</strain>
    </source>
</reference>
<gene>
    <name evidence="5" type="ORF">MANES_05G195600v8</name>
</gene>
<evidence type="ECO:0000313" key="6">
    <source>
        <dbReference type="Proteomes" id="UP000091857"/>
    </source>
</evidence>
<dbReference type="Gene3D" id="1.10.10.10">
    <property type="entry name" value="Winged helix-like DNA-binding domain superfamily/Winged helix DNA-binding domain"/>
    <property type="match status" value="1"/>
</dbReference>
<dbReference type="SMART" id="SM00684">
    <property type="entry name" value="DM15"/>
    <property type="match status" value="3"/>
</dbReference>
<feature type="region of interest" description="Disordered" evidence="3">
    <location>
        <begin position="1"/>
        <end position="111"/>
    </location>
</feature>
<dbReference type="InterPro" id="IPR036390">
    <property type="entry name" value="WH_DNA-bd_sf"/>
</dbReference>
<comment type="caution">
    <text evidence="5">The sequence shown here is derived from an EMBL/GenBank/DDBJ whole genome shotgun (WGS) entry which is preliminary data.</text>
</comment>
<dbReference type="InterPro" id="IPR006630">
    <property type="entry name" value="La_HTH"/>
</dbReference>
<feature type="region of interest" description="Disordered" evidence="3">
    <location>
        <begin position="703"/>
        <end position="747"/>
    </location>
</feature>
<proteinExistence type="predicted"/>
<dbReference type="GO" id="GO:0000339">
    <property type="term" value="F:RNA cap binding"/>
    <property type="evidence" value="ECO:0007669"/>
    <property type="project" value="InterPro"/>
</dbReference>
<accession>A0A2C9VXY9</accession>
<feature type="compositionally biased region" description="Basic residues" evidence="3">
    <location>
        <begin position="88"/>
        <end position="97"/>
    </location>
</feature>
<feature type="compositionally biased region" description="Polar residues" evidence="3">
    <location>
        <begin position="624"/>
        <end position="657"/>
    </location>
</feature>
<dbReference type="GO" id="GO:0003723">
    <property type="term" value="F:RNA binding"/>
    <property type="evidence" value="ECO:0000318"/>
    <property type="project" value="GO_Central"/>
</dbReference>
<feature type="compositionally biased region" description="Polar residues" evidence="3">
    <location>
        <begin position="54"/>
        <end position="70"/>
    </location>
</feature>
<feature type="compositionally biased region" description="Basic and acidic residues" evidence="3">
    <location>
        <begin position="391"/>
        <end position="400"/>
    </location>
</feature>
<dbReference type="InterPro" id="IPR036388">
    <property type="entry name" value="WH-like_DNA-bd_sf"/>
</dbReference>
<dbReference type="OMA" id="FRQEIFQ"/>
<dbReference type="FunFam" id="1.10.10.10:FF:000131">
    <property type="entry name" value="la-related protein 1B isoform X2"/>
    <property type="match status" value="1"/>
</dbReference>
<name>A0A2C9VXY9_MANES</name>
<keyword evidence="6" id="KW-1185">Reference proteome</keyword>
<organism evidence="5 6">
    <name type="scientific">Manihot esculenta</name>
    <name type="common">Cassava</name>
    <name type="synonym">Jatropha manihot</name>
    <dbReference type="NCBI Taxonomy" id="3983"/>
    <lineage>
        <taxon>Eukaryota</taxon>
        <taxon>Viridiplantae</taxon>
        <taxon>Streptophyta</taxon>
        <taxon>Embryophyta</taxon>
        <taxon>Tracheophyta</taxon>
        <taxon>Spermatophyta</taxon>
        <taxon>Magnoliopsida</taxon>
        <taxon>eudicotyledons</taxon>
        <taxon>Gunneridae</taxon>
        <taxon>Pentapetalae</taxon>
        <taxon>rosids</taxon>
        <taxon>fabids</taxon>
        <taxon>Malpighiales</taxon>
        <taxon>Euphorbiaceae</taxon>
        <taxon>Crotonoideae</taxon>
        <taxon>Manihoteae</taxon>
        <taxon>Manihot</taxon>
    </lineage>
</organism>
<feature type="domain" description="HTH La-type RNA-binding" evidence="4">
    <location>
        <begin position="281"/>
        <end position="370"/>
    </location>
</feature>
<feature type="compositionally biased region" description="Low complexity" evidence="3">
    <location>
        <begin position="722"/>
        <end position="741"/>
    </location>
</feature>
<dbReference type="PANTHER" id="PTHR22792:SF101">
    <property type="entry name" value="LA-RELATED PROTEIN 1A"/>
    <property type="match status" value="1"/>
</dbReference>